<dbReference type="Gene3D" id="3.10.100.10">
    <property type="entry name" value="Mannose-Binding Protein A, subunit A"/>
    <property type="match status" value="1"/>
</dbReference>
<dbReference type="InterPro" id="IPR016186">
    <property type="entry name" value="C-type_lectin-like/link_sf"/>
</dbReference>
<dbReference type="WBParaSite" id="maker-uti_cns_0002157-snap-gene-0.16-mRNA-1">
    <property type="protein sequence ID" value="maker-uti_cns_0002157-snap-gene-0.16-mRNA-1"/>
    <property type="gene ID" value="maker-uti_cns_0002157-snap-gene-0.16"/>
</dbReference>
<dbReference type="PROSITE" id="PS51257">
    <property type="entry name" value="PROKAR_LIPOPROTEIN"/>
    <property type="match status" value="1"/>
</dbReference>
<accession>A0A1I8GKM4</accession>
<sequence length="352" mass="39768">MAPTWKKFALQTVILFIVSCSLSQQMHATTTYYCEKSSKIQVYQTSETIRLHLKHYLYKYLHPNQECKIGIKYSGTDASEYRWLVSVVNASLKAYSATAQFYNSVPGYTSTSDIVKPSLTSDTPLLDSFQFVTVGSEFAVKFTTKTFPEALSTGLVVEAEPFKRCPTGWFDTGISCYGVPFHPETVATRAEAERACRRLGRGWLSHGIYQKDHIHESLKSCLSLLGSVETIKHPHWVGINHSLISESTFKYEYVNGYEIPYNVESTGDCKRELLSCRCVIYSEGRFVSESCRAKHRYICMMPLSDKFCIGPSPYRHTIDSYNSYESGNGMAKSASFSRVAVPTLIVLIVFFQ</sequence>
<dbReference type="SUPFAM" id="SSF56436">
    <property type="entry name" value="C-type lectin-like"/>
    <property type="match status" value="1"/>
</dbReference>
<dbReference type="Proteomes" id="UP000095280">
    <property type="component" value="Unplaced"/>
</dbReference>
<evidence type="ECO:0000313" key="2">
    <source>
        <dbReference type="WBParaSite" id="maker-uti_cns_0002157-snap-gene-0.16-mRNA-1"/>
    </source>
</evidence>
<dbReference type="AlphaFoldDB" id="A0A1I8GKM4"/>
<name>A0A1I8GKM4_9PLAT</name>
<reference evidence="2" key="1">
    <citation type="submission" date="2016-11" db="UniProtKB">
        <authorList>
            <consortium name="WormBaseParasite"/>
        </authorList>
    </citation>
    <scope>IDENTIFICATION</scope>
</reference>
<evidence type="ECO:0000313" key="1">
    <source>
        <dbReference type="Proteomes" id="UP000095280"/>
    </source>
</evidence>
<keyword evidence="1" id="KW-1185">Reference proteome</keyword>
<organism evidence="1 2">
    <name type="scientific">Macrostomum lignano</name>
    <dbReference type="NCBI Taxonomy" id="282301"/>
    <lineage>
        <taxon>Eukaryota</taxon>
        <taxon>Metazoa</taxon>
        <taxon>Spiralia</taxon>
        <taxon>Lophotrochozoa</taxon>
        <taxon>Platyhelminthes</taxon>
        <taxon>Rhabditophora</taxon>
        <taxon>Macrostomorpha</taxon>
        <taxon>Macrostomida</taxon>
        <taxon>Macrostomidae</taxon>
        <taxon>Macrostomum</taxon>
    </lineage>
</organism>
<protein>
    <submittedName>
        <fullName evidence="2">C-type lectin domain-containing protein</fullName>
    </submittedName>
</protein>
<proteinExistence type="predicted"/>
<dbReference type="InterPro" id="IPR016187">
    <property type="entry name" value="CTDL_fold"/>
</dbReference>